<evidence type="ECO:0000313" key="5">
    <source>
        <dbReference type="Proteomes" id="UP000039865"/>
    </source>
</evidence>
<evidence type="ECO:0000256" key="1">
    <source>
        <dbReference type="SAM" id="Coils"/>
    </source>
</evidence>
<evidence type="ECO:0000313" key="4">
    <source>
        <dbReference type="EMBL" id="CDW84343.1"/>
    </source>
</evidence>
<proteinExistence type="predicted"/>
<dbReference type="InterPro" id="IPR023393">
    <property type="entry name" value="START-like_dom_sf"/>
</dbReference>
<keyword evidence="1" id="KW-0175">Coiled coil</keyword>
<name>A0A078AU16_STYLE</name>
<dbReference type="GO" id="GO:0005737">
    <property type="term" value="C:cytoplasm"/>
    <property type="evidence" value="ECO:0007669"/>
    <property type="project" value="UniProtKB-ARBA"/>
</dbReference>
<dbReference type="CDD" id="cd00177">
    <property type="entry name" value="START"/>
    <property type="match status" value="1"/>
</dbReference>
<feature type="transmembrane region" description="Helical" evidence="2">
    <location>
        <begin position="160"/>
        <end position="180"/>
    </location>
</feature>
<dbReference type="InterPro" id="IPR002913">
    <property type="entry name" value="START_lipid-bd_dom"/>
</dbReference>
<dbReference type="Gene3D" id="3.30.530.20">
    <property type="match status" value="1"/>
</dbReference>
<dbReference type="PANTHER" id="PTHR19308">
    <property type="entry name" value="PHOSPHATIDYLCHOLINE TRANSFER PROTEIN"/>
    <property type="match status" value="1"/>
</dbReference>
<dbReference type="AlphaFoldDB" id="A0A078AU16"/>
<evidence type="ECO:0000256" key="2">
    <source>
        <dbReference type="SAM" id="Phobius"/>
    </source>
</evidence>
<sequence length="700" mass="83033">MLSVESQRHLISNESRFQRTTAEDTKANILKRIQETDMLFEDDTDYKKAVAAFRGSRYHKKAFTIDTQTELQKQVDEMSMSMLSTHTVPSDWDYLTVPKHFQIEAIAKPKTKLKEDYYEIPKSMKYHISRRFIAFGIIISSATLLFTLLSVLLFKWEAYSAAFVLGLDVIFTGAFVIYLFREKTYFKNLRKKQEIECEQEYQKDVQLISQERQDYEERKKMEYLYIDFVNQIRQLSREIFTTLDPELDIAKCYQLLEELRDTLFTDKEFCDRFINEEVRNIDSYQQGSQIKKLVELFSSLIAINWMALKQQSIVMNEAGETDDQKEEKQKLEQISMKVKSITENKQVIKRITELLNQIENDEESKRFDYESDQVNDVLNGIENDVTVDDDIRRLAVLQEIYRRLQVNFQLRHQKQNVEVRNDGGDTRRHLIAPQIFVLDLDHRIYEDHVNYSPIKQLLTKDFLIKPYGETKENLQRYQSDHSIQNLEDIQIEERDLDFDQFQQFLNLKDDFWEIGFKNDYIKVFKQKELRKDEMIIKCVALLPNIPKNVPFEALSDINIRKKWDEVLWNLTIIDEDLAKGTTLFYYNIRAPSYMQSRELIVQSKVQFDFPQSGSYGLHHKTIEHSEYPPDKRYVRVNQKINAFVFEDCPEYNGTKITWIACQEIKGNTPLTLLHQRAIRNPKIMIDTLIKACHKIQNGDL</sequence>
<dbReference type="EMBL" id="CCKQ01012721">
    <property type="protein sequence ID" value="CDW84343.1"/>
    <property type="molecule type" value="Genomic_DNA"/>
</dbReference>
<dbReference type="Pfam" id="PF01852">
    <property type="entry name" value="START"/>
    <property type="match status" value="1"/>
</dbReference>
<keyword evidence="2" id="KW-1133">Transmembrane helix</keyword>
<dbReference type="PANTHER" id="PTHR19308:SF14">
    <property type="entry name" value="START DOMAIN-CONTAINING PROTEIN"/>
    <property type="match status" value="1"/>
</dbReference>
<dbReference type="GO" id="GO:0008289">
    <property type="term" value="F:lipid binding"/>
    <property type="evidence" value="ECO:0007669"/>
    <property type="project" value="InterPro"/>
</dbReference>
<feature type="transmembrane region" description="Helical" evidence="2">
    <location>
        <begin position="132"/>
        <end position="154"/>
    </location>
</feature>
<dbReference type="InterPro" id="IPR051213">
    <property type="entry name" value="START_lipid_transfer"/>
</dbReference>
<keyword evidence="5" id="KW-1185">Reference proteome</keyword>
<gene>
    <name evidence="4" type="primary">Contig4235.g4533</name>
    <name evidence="4" type="ORF">STYLEM_13403</name>
</gene>
<organism evidence="4 5">
    <name type="scientific">Stylonychia lemnae</name>
    <name type="common">Ciliate</name>
    <dbReference type="NCBI Taxonomy" id="5949"/>
    <lineage>
        <taxon>Eukaryota</taxon>
        <taxon>Sar</taxon>
        <taxon>Alveolata</taxon>
        <taxon>Ciliophora</taxon>
        <taxon>Intramacronucleata</taxon>
        <taxon>Spirotrichea</taxon>
        <taxon>Stichotrichia</taxon>
        <taxon>Sporadotrichida</taxon>
        <taxon>Oxytrichidae</taxon>
        <taxon>Stylonychinae</taxon>
        <taxon>Stylonychia</taxon>
    </lineage>
</organism>
<accession>A0A078AU16</accession>
<evidence type="ECO:0000259" key="3">
    <source>
        <dbReference type="PROSITE" id="PS50848"/>
    </source>
</evidence>
<dbReference type="Proteomes" id="UP000039865">
    <property type="component" value="Unassembled WGS sequence"/>
</dbReference>
<reference evidence="4 5" key="1">
    <citation type="submission" date="2014-06" db="EMBL/GenBank/DDBJ databases">
        <authorList>
            <person name="Swart Estienne"/>
        </authorList>
    </citation>
    <scope>NUCLEOTIDE SEQUENCE [LARGE SCALE GENOMIC DNA]</scope>
    <source>
        <strain evidence="4 5">130c</strain>
    </source>
</reference>
<feature type="coiled-coil region" evidence="1">
    <location>
        <begin position="324"/>
        <end position="364"/>
    </location>
</feature>
<keyword evidence="2" id="KW-0472">Membrane</keyword>
<feature type="domain" description="START" evidence="3">
    <location>
        <begin position="508"/>
        <end position="697"/>
    </location>
</feature>
<dbReference type="PROSITE" id="PS50848">
    <property type="entry name" value="START"/>
    <property type="match status" value="1"/>
</dbReference>
<protein>
    <recommendedName>
        <fullName evidence="3">START domain-containing protein</fullName>
    </recommendedName>
</protein>
<keyword evidence="2" id="KW-0812">Transmembrane</keyword>
<dbReference type="InParanoid" id="A0A078AU16"/>
<dbReference type="OrthoDB" id="5403181at2759"/>
<dbReference type="SUPFAM" id="SSF55961">
    <property type="entry name" value="Bet v1-like"/>
    <property type="match status" value="1"/>
</dbReference>